<organism evidence="7 8">
    <name type="scientific">Cirrhinus mrigala</name>
    <name type="common">Mrigala</name>
    <dbReference type="NCBI Taxonomy" id="683832"/>
    <lineage>
        <taxon>Eukaryota</taxon>
        <taxon>Metazoa</taxon>
        <taxon>Chordata</taxon>
        <taxon>Craniata</taxon>
        <taxon>Vertebrata</taxon>
        <taxon>Euteleostomi</taxon>
        <taxon>Actinopterygii</taxon>
        <taxon>Neopterygii</taxon>
        <taxon>Teleostei</taxon>
        <taxon>Ostariophysi</taxon>
        <taxon>Cypriniformes</taxon>
        <taxon>Cyprinidae</taxon>
        <taxon>Labeoninae</taxon>
        <taxon>Labeonini</taxon>
        <taxon>Cirrhinus</taxon>
    </lineage>
</organism>
<dbReference type="InterPro" id="IPR038718">
    <property type="entry name" value="SNF2-like_sf"/>
</dbReference>
<keyword evidence="3" id="KW-0347">Helicase</keyword>
<dbReference type="Gene3D" id="3.40.50.10810">
    <property type="entry name" value="Tandem AAA-ATPase domain"/>
    <property type="match status" value="1"/>
</dbReference>
<keyword evidence="8" id="KW-1185">Reference proteome</keyword>
<dbReference type="PANTHER" id="PTHR45685:SF1">
    <property type="entry name" value="HELICASE SRCAP"/>
    <property type="match status" value="1"/>
</dbReference>
<dbReference type="GO" id="GO:0003677">
    <property type="term" value="F:DNA binding"/>
    <property type="evidence" value="ECO:0007669"/>
    <property type="project" value="UniProtKB-KW"/>
</dbReference>
<gene>
    <name evidence="7" type="ORF">M9458_018351</name>
</gene>
<evidence type="ECO:0000256" key="1">
    <source>
        <dbReference type="ARBA" id="ARBA00004123"/>
    </source>
</evidence>
<keyword evidence="5" id="KW-0238">DNA-binding</keyword>
<dbReference type="GO" id="GO:0005524">
    <property type="term" value="F:ATP binding"/>
    <property type="evidence" value="ECO:0007669"/>
    <property type="project" value="UniProtKB-KW"/>
</dbReference>
<dbReference type="AlphaFoldDB" id="A0ABD0QKV3"/>
<dbReference type="GO" id="GO:0005634">
    <property type="term" value="C:nucleus"/>
    <property type="evidence" value="ECO:0007669"/>
    <property type="project" value="UniProtKB-SubCell"/>
</dbReference>
<dbReference type="Pfam" id="PF00176">
    <property type="entry name" value="SNF2-rel_dom"/>
    <property type="match status" value="1"/>
</dbReference>
<accession>A0ABD0QKV3</accession>
<dbReference type="SUPFAM" id="SSF52540">
    <property type="entry name" value="P-loop containing nucleoside triphosphate hydrolases"/>
    <property type="match status" value="2"/>
</dbReference>
<feature type="domain" description="SNF2 N-terminal" evidence="6">
    <location>
        <begin position="2"/>
        <end position="151"/>
    </location>
</feature>
<reference evidence="7 8" key="1">
    <citation type="submission" date="2024-05" db="EMBL/GenBank/DDBJ databases">
        <title>Genome sequencing and assembly of Indian major carp, Cirrhinus mrigala (Hamilton, 1822).</title>
        <authorList>
            <person name="Mohindra V."/>
            <person name="Chowdhury L.M."/>
            <person name="Lal K."/>
            <person name="Jena J.K."/>
        </authorList>
    </citation>
    <scope>NUCLEOTIDE SEQUENCE [LARGE SCALE GENOMIC DNA]</scope>
    <source>
        <strain evidence="7">CM1030</strain>
        <tissue evidence="7">Blood</tissue>
    </source>
</reference>
<dbReference type="InterPro" id="IPR000330">
    <property type="entry name" value="SNF2_N"/>
</dbReference>
<evidence type="ECO:0000256" key="4">
    <source>
        <dbReference type="ARBA" id="ARBA00022840"/>
    </source>
</evidence>
<name>A0ABD0QKV3_CIRMR</name>
<evidence type="ECO:0000256" key="5">
    <source>
        <dbReference type="ARBA" id="ARBA00023125"/>
    </source>
</evidence>
<evidence type="ECO:0000259" key="6">
    <source>
        <dbReference type="Pfam" id="PF00176"/>
    </source>
</evidence>
<dbReference type="InterPro" id="IPR027417">
    <property type="entry name" value="P-loop_NTPase"/>
</dbReference>
<evidence type="ECO:0000313" key="8">
    <source>
        <dbReference type="Proteomes" id="UP001529510"/>
    </source>
</evidence>
<evidence type="ECO:0000256" key="3">
    <source>
        <dbReference type="ARBA" id="ARBA00022806"/>
    </source>
</evidence>
<feature type="non-terminal residue" evidence="7">
    <location>
        <position position="240"/>
    </location>
</feature>
<dbReference type="EMBL" id="JAMKFB020000008">
    <property type="protein sequence ID" value="KAL0186681.1"/>
    <property type="molecule type" value="Genomic_DNA"/>
</dbReference>
<keyword evidence="2" id="KW-0547">Nucleotide-binding</keyword>
<dbReference type="GO" id="GO:0004386">
    <property type="term" value="F:helicase activity"/>
    <property type="evidence" value="ECO:0007669"/>
    <property type="project" value="UniProtKB-KW"/>
</dbReference>
<feature type="non-terminal residue" evidence="7">
    <location>
        <position position="1"/>
    </location>
</feature>
<keyword evidence="3" id="KW-0378">Hydrolase</keyword>
<dbReference type="PANTHER" id="PTHR45685">
    <property type="entry name" value="HELICASE SRCAP-RELATED"/>
    <property type="match status" value="1"/>
</dbReference>
<dbReference type="Proteomes" id="UP001529510">
    <property type="component" value="Unassembled WGS sequence"/>
</dbReference>
<keyword evidence="4" id="KW-0067">ATP-binding</keyword>
<protein>
    <recommendedName>
        <fullName evidence="6">SNF2 N-terminal domain-containing protein</fullName>
    </recommendedName>
</protein>
<sequence>QQRILLINTPLQNTLKELWTMIHFLLPGITHPYLNFPIKPGTDQNQDYCHKLVIRLHRMIQPFILRRSKRDVEKQMPKKYEHILKCRLSKRQKSMYEDILIQPSQTQSSPALFQFICFELCSAFLPPSSAQEALKTGHFVRLQKICNHPDLIQPRDTHNSYICQPLQYNTPSLLLTALQRDQWKTVDMSLFDLIGNEGKLTRYEAEEALPKLRMTKQLIEEIYNARDPPARPRPCKIKPM</sequence>
<evidence type="ECO:0000313" key="7">
    <source>
        <dbReference type="EMBL" id="KAL0186681.1"/>
    </source>
</evidence>
<dbReference type="InterPro" id="IPR050520">
    <property type="entry name" value="INO80/SWR1_helicase"/>
</dbReference>
<proteinExistence type="predicted"/>
<dbReference type="Gene3D" id="3.40.50.300">
    <property type="entry name" value="P-loop containing nucleotide triphosphate hydrolases"/>
    <property type="match status" value="1"/>
</dbReference>
<evidence type="ECO:0000256" key="2">
    <source>
        <dbReference type="ARBA" id="ARBA00022741"/>
    </source>
</evidence>
<comment type="caution">
    <text evidence="7">The sequence shown here is derived from an EMBL/GenBank/DDBJ whole genome shotgun (WGS) entry which is preliminary data.</text>
</comment>
<comment type="subcellular location">
    <subcellularLocation>
        <location evidence="1">Nucleus</location>
    </subcellularLocation>
</comment>